<dbReference type="EMBL" id="BAAAQQ010000001">
    <property type="protein sequence ID" value="GAA2113758.1"/>
    <property type="molecule type" value="Genomic_DNA"/>
</dbReference>
<dbReference type="SUPFAM" id="SSF55166">
    <property type="entry name" value="Hedgehog/DD-peptidase"/>
    <property type="match status" value="1"/>
</dbReference>
<comment type="caution">
    <text evidence="2">The sequence shown here is derived from an EMBL/GenBank/DDBJ whole genome shotgun (WGS) entry which is preliminary data.</text>
</comment>
<dbReference type="InterPro" id="IPR003709">
    <property type="entry name" value="VanY-like_core_dom"/>
</dbReference>
<dbReference type="InterPro" id="IPR052179">
    <property type="entry name" value="DD-CPase-like"/>
</dbReference>
<dbReference type="CDD" id="cd14846">
    <property type="entry name" value="Peptidase_M15_like"/>
    <property type="match status" value="1"/>
</dbReference>
<dbReference type="PANTHER" id="PTHR34385:SF1">
    <property type="entry name" value="PEPTIDOGLYCAN L-ALANYL-D-GLUTAMATE ENDOPEPTIDASE CWLK"/>
    <property type="match status" value="1"/>
</dbReference>
<proteinExistence type="predicted"/>
<sequence length="193" mass="20357">MRRTTVPLVVAATVAVGATLASVLGWWTVAASPRSSSDGVIDEDDGVIGGTVVTAYDEVPAVTRLDGQLRRALRRAASAAARDGIELRVNSGWRSRAYQAQLFRDAVTTYGSEAEAARWVATADTSSHVTGDAVDVGPYAASEWLARQGAAYGLCQTFGNEPWHFELRPGAVDDGCPPPVTDATHAQGITLSR</sequence>
<feature type="domain" description="D-alanyl-D-alanine carboxypeptidase-like core" evidence="1">
    <location>
        <begin position="64"/>
        <end position="157"/>
    </location>
</feature>
<evidence type="ECO:0000313" key="3">
    <source>
        <dbReference type="Proteomes" id="UP001500575"/>
    </source>
</evidence>
<keyword evidence="3" id="KW-1185">Reference proteome</keyword>
<protein>
    <recommendedName>
        <fullName evidence="1">D-alanyl-D-alanine carboxypeptidase-like core domain-containing protein</fullName>
    </recommendedName>
</protein>
<dbReference type="Proteomes" id="UP001500575">
    <property type="component" value="Unassembled WGS sequence"/>
</dbReference>
<gene>
    <name evidence="2" type="ORF">GCM10009843_01760</name>
</gene>
<evidence type="ECO:0000313" key="2">
    <source>
        <dbReference type="EMBL" id="GAA2113758.1"/>
    </source>
</evidence>
<dbReference type="RefSeq" id="WP_344301609.1">
    <property type="nucleotide sequence ID" value="NZ_BAAAQQ010000001.1"/>
</dbReference>
<organism evidence="2 3">
    <name type="scientific">Nocardioides bigeumensis</name>
    <dbReference type="NCBI Taxonomy" id="433657"/>
    <lineage>
        <taxon>Bacteria</taxon>
        <taxon>Bacillati</taxon>
        <taxon>Actinomycetota</taxon>
        <taxon>Actinomycetes</taxon>
        <taxon>Propionibacteriales</taxon>
        <taxon>Nocardioidaceae</taxon>
        <taxon>Nocardioides</taxon>
    </lineage>
</organism>
<dbReference type="Pfam" id="PF02557">
    <property type="entry name" value="VanY"/>
    <property type="match status" value="1"/>
</dbReference>
<accession>A0ABP5J9C5</accession>
<dbReference type="Gene3D" id="3.30.1380.10">
    <property type="match status" value="1"/>
</dbReference>
<reference evidence="3" key="1">
    <citation type="journal article" date="2019" name="Int. J. Syst. Evol. Microbiol.">
        <title>The Global Catalogue of Microorganisms (GCM) 10K type strain sequencing project: providing services to taxonomists for standard genome sequencing and annotation.</title>
        <authorList>
            <consortium name="The Broad Institute Genomics Platform"/>
            <consortium name="The Broad Institute Genome Sequencing Center for Infectious Disease"/>
            <person name="Wu L."/>
            <person name="Ma J."/>
        </authorList>
    </citation>
    <scope>NUCLEOTIDE SEQUENCE [LARGE SCALE GENOMIC DNA]</scope>
    <source>
        <strain evidence="3">JCM 16021</strain>
    </source>
</reference>
<dbReference type="PANTHER" id="PTHR34385">
    <property type="entry name" value="D-ALANYL-D-ALANINE CARBOXYPEPTIDASE"/>
    <property type="match status" value="1"/>
</dbReference>
<evidence type="ECO:0000259" key="1">
    <source>
        <dbReference type="Pfam" id="PF02557"/>
    </source>
</evidence>
<name>A0ABP5J9C5_9ACTN</name>
<dbReference type="InterPro" id="IPR009045">
    <property type="entry name" value="Zn_M74/Hedgehog-like"/>
</dbReference>